<comment type="similarity">
    <text evidence="2">Belongs to the nucleotide-sugar transporter family. SLC35B subfamily.</text>
</comment>
<feature type="transmembrane region" description="Helical" evidence="8">
    <location>
        <begin position="284"/>
        <end position="304"/>
    </location>
</feature>
<dbReference type="GO" id="GO:0046964">
    <property type="term" value="F:3'-phosphoadenosine 5'-phosphosulfate transmembrane transporter activity"/>
    <property type="evidence" value="ECO:0007669"/>
    <property type="project" value="TreeGrafter"/>
</dbReference>
<dbReference type="Pfam" id="PF08449">
    <property type="entry name" value="UAA"/>
    <property type="match status" value="1"/>
</dbReference>
<dbReference type="InterPro" id="IPR013657">
    <property type="entry name" value="SCL35B1-4/HUT1"/>
</dbReference>
<dbReference type="PANTHER" id="PTHR10778:SF13">
    <property type="entry name" value="ADENOSINE 3'-PHOSPHO 5'-PHOSPHOSULFATE TRANSPORTER 1"/>
    <property type="match status" value="1"/>
</dbReference>
<evidence type="ECO:0000256" key="3">
    <source>
        <dbReference type="ARBA" id="ARBA00022448"/>
    </source>
</evidence>
<feature type="transmembrane region" description="Helical" evidence="8">
    <location>
        <begin position="377"/>
        <end position="398"/>
    </location>
</feature>
<evidence type="ECO:0000256" key="6">
    <source>
        <dbReference type="ARBA" id="ARBA00023136"/>
    </source>
</evidence>
<dbReference type="PANTHER" id="PTHR10778">
    <property type="entry name" value="SOLUTE CARRIER FAMILY 35 MEMBER B"/>
    <property type="match status" value="1"/>
</dbReference>
<dbReference type="GO" id="GO:0000139">
    <property type="term" value="C:Golgi membrane"/>
    <property type="evidence" value="ECO:0007669"/>
    <property type="project" value="TreeGrafter"/>
</dbReference>
<reference evidence="10" key="1">
    <citation type="submission" date="2019-12" db="UniProtKB">
        <authorList>
            <consortium name="WormBaseParasite"/>
        </authorList>
    </citation>
    <scope>IDENTIFICATION</scope>
</reference>
<keyword evidence="3" id="KW-0813">Transport</keyword>
<name>A0A5S6QZ58_TRIMR</name>
<evidence type="ECO:0000256" key="8">
    <source>
        <dbReference type="SAM" id="Phobius"/>
    </source>
</evidence>
<evidence type="ECO:0000256" key="4">
    <source>
        <dbReference type="ARBA" id="ARBA00022692"/>
    </source>
</evidence>
<evidence type="ECO:0000256" key="2">
    <source>
        <dbReference type="ARBA" id="ARBA00010694"/>
    </source>
</evidence>
<feature type="transmembrane region" description="Helical" evidence="8">
    <location>
        <begin position="216"/>
        <end position="235"/>
    </location>
</feature>
<evidence type="ECO:0000256" key="1">
    <source>
        <dbReference type="ARBA" id="ARBA00004141"/>
    </source>
</evidence>
<evidence type="ECO:0000313" key="10">
    <source>
        <dbReference type="WBParaSite" id="TMUE_3000012438.1"/>
    </source>
</evidence>
<protein>
    <recommendedName>
        <fullName evidence="7">Adenosine 3'-phospho 5'-phosphosulfate transporter 1</fullName>
    </recommendedName>
</protein>
<organism evidence="9 10">
    <name type="scientific">Trichuris muris</name>
    <name type="common">Mouse whipworm</name>
    <dbReference type="NCBI Taxonomy" id="70415"/>
    <lineage>
        <taxon>Eukaryota</taxon>
        <taxon>Metazoa</taxon>
        <taxon>Ecdysozoa</taxon>
        <taxon>Nematoda</taxon>
        <taxon>Enoplea</taxon>
        <taxon>Dorylaimia</taxon>
        <taxon>Trichinellida</taxon>
        <taxon>Trichuridae</taxon>
        <taxon>Trichuris</taxon>
    </lineage>
</organism>
<keyword evidence="4 8" id="KW-0812">Transmembrane</keyword>
<sequence length="410" mass="46225">MQLPMFNSEGSNWTLPATNANVQDDNAWLERLLINCLSYGVMLAPMSLLTWLSKRPDLVAGKFVRRYARRGFLKWYTRGLRVSFEDGHKNFESHVADRTSTFCQRFSRFLLCFLGLQMSYVTWGVFQEKIMTQEYERGLDRAGADRFGAVLFLRPDSFFAPLHGFTYASVSNIVSSWCQYEALKYISFPAQMLGKSSKIVAVMLMGKLVQRRSYPMHQYLSAIVATVGIAMFLLAGNDVFPKRTSSVSETTWSGLALMIGYLTLDSFTSNWQNALFNKYHISSIQMMAGVNYFSCLLSLFALLSQGQLTSALAFIAEHPGFFQDVLIVSICSSVGQFFIFYTIAQFGALMFAIIMTIRQAASILISCLLYKHHIGPMGLCGIALVFVAIFTKTLWQYVCSRPKARQTAPV</sequence>
<keyword evidence="9" id="KW-1185">Reference proteome</keyword>
<keyword evidence="5 8" id="KW-1133">Transmembrane helix</keyword>
<dbReference type="GO" id="GO:0005789">
    <property type="term" value="C:endoplasmic reticulum membrane"/>
    <property type="evidence" value="ECO:0007669"/>
    <property type="project" value="TreeGrafter"/>
</dbReference>
<dbReference type="Proteomes" id="UP000046395">
    <property type="component" value="Unassembled WGS sequence"/>
</dbReference>
<dbReference type="AlphaFoldDB" id="A0A5S6QZ58"/>
<dbReference type="STRING" id="70415.A0A5S6QZ58"/>
<proteinExistence type="inferred from homology"/>
<dbReference type="WBParaSite" id="TMUE_3000012438.1">
    <property type="protein sequence ID" value="TMUE_3000012438.1"/>
    <property type="gene ID" value="WBGene00290556"/>
</dbReference>
<comment type="subcellular location">
    <subcellularLocation>
        <location evidence="1">Membrane</location>
        <topology evidence="1">Multi-pass membrane protein</topology>
    </subcellularLocation>
</comment>
<evidence type="ECO:0000256" key="7">
    <source>
        <dbReference type="ARBA" id="ARBA00039668"/>
    </source>
</evidence>
<accession>A0A5S6QZ58</accession>
<evidence type="ECO:0000256" key="5">
    <source>
        <dbReference type="ARBA" id="ARBA00022989"/>
    </source>
</evidence>
<evidence type="ECO:0000313" key="9">
    <source>
        <dbReference type="Proteomes" id="UP000046395"/>
    </source>
</evidence>
<keyword evidence="6 8" id="KW-0472">Membrane</keyword>